<name>A0ABT3HFZ4_9HYPH</name>
<keyword evidence="1" id="KW-0812">Transmembrane</keyword>
<reference evidence="3" key="1">
    <citation type="submission" date="2023-07" db="EMBL/GenBank/DDBJ databases">
        <title>Genome sequencing of Purple Non-Sulfur Bacteria from various extreme environments.</title>
        <authorList>
            <person name="Mayer M."/>
        </authorList>
    </citation>
    <scope>NUCLEOTIDE SEQUENCE [LARGE SCALE GENOMIC DNA]</scope>
    <source>
        <strain evidence="3">DSM 17935</strain>
    </source>
</reference>
<evidence type="ECO:0000256" key="1">
    <source>
        <dbReference type="SAM" id="Phobius"/>
    </source>
</evidence>
<keyword evidence="3" id="KW-1185">Reference proteome</keyword>
<accession>A0ABT3HFZ4</accession>
<dbReference type="InterPro" id="IPR009935">
    <property type="entry name" value="DUF1467"/>
</dbReference>
<protein>
    <submittedName>
        <fullName evidence="2">Secreted protein</fullName>
    </submittedName>
</protein>
<dbReference type="Pfam" id="PF07330">
    <property type="entry name" value="DUF1467"/>
    <property type="match status" value="1"/>
</dbReference>
<evidence type="ECO:0000313" key="2">
    <source>
        <dbReference type="EMBL" id="MCW2309309.1"/>
    </source>
</evidence>
<comment type="caution">
    <text evidence="2">The sequence shown here is derived from an EMBL/GenBank/DDBJ whole genome shotgun (WGS) entry which is preliminary data.</text>
</comment>
<organism evidence="2 3">
    <name type="scientific">Rhodobium gokarnense</name>
    <dbReference type="NCBI Taxonomy" id="364296"/>
    <lineage>
        <taxon>Bacteria</taxon>
        <taxon>Pseudomonadati</taxon>
        <taxon>Pseudomonadota</taxon>
        <taxon>Alphaproteobacteria</taxon>
        <taxon>Hyphomicrobiales</taxon>
        <taxon>Rhodobiaceae</taxon>
        <taxon>Rhodobium</taxon>
    </lineage>
</organism>
<evidence type="ECO:0000313" key="3">
    <source>
        <dbReference type="Proteomes" id="UP001209755"/>
    </source>
</evidence>
<feature type="transmembrane region" description="Helical" evidence="1">
    <location>
        <begin position="53"/>
        <end position="73"/>
    </location>
</feature>
<dbReference type="EMBL" id="JAOQNS010000011">
    <property type="protein sequence ID" value="MCW2309309.1"/>
    <property type="molecule type" value="Genomic_DNA"/>
</dbReference>
<dbReference type="RefSeq" id="WP_264602890.1">
    <property type="nucleotide sequence ID" value="NZ_JAOQNS010000011.1"/>
</dbReference>
<keyword evidence="1" id="KW-0472">Membrane</keyword>
<keyword evidence="1" id="KW-1133">Transmembrane helix</keyword>
<sequence length="86" mass="9461">MSIWSALAIYFIIWWVVLFAVLPWGVRTQAEEDDIAPGTAPSAPARPMLIRKFLATTVVAGVIFAGLYALWAAGYRIDDIPMPGPR</sequence>
<dbReference type="Proteomes" id="UP001209755">
    <property type="component" value="Unassembled WGS sequence"/>
</dbReference>
<feature type="transmembrane region" description="Helical" evidence="1">
    <location>
        <begin position="6"/>
        <end position="26"/>
    </location>
</feature>
<gene>
    <name evidence="2" type="ORF">M2319_003660</name>
</gene>
<proteinExistence type="predicted"/>